<dbReference type="AlphaFoldDB" id="A0AAV5V4H6"/>
<feature type="chain" id="PRO_5043797972" description="Glucuronosyltransferase" evidence="1">
    <location>
        <begin position="19"/>
        <end position="70"/>
    </location>
</feature>
<feature type="non-terminal residue" evidence="2">
    <location>
        <position position="1"/>
    </location>
</feature>
<keyword evidence="1" id="KW-0732">Signal</keyword>
<evidence type="ECO:0000256" key="1">
    <source>
        <dbReference type="SAM" id="SignalP"/>
    </source>
</evidence>
<gene>
    <name evidence="2" type="ORF">PFISCL1PPCAC_5656</name>
</gene>
<organism evidence="2 3">
    <name type="scientific">Pristionchus fissidentatus</name>
    <dbReference type="NCBI Taxonomy" id="1538716"/>
    <lineage>
        <taxon>Eukaryota</taxon>
        <taxon>Metazoa</taxon>
        <taxon>Ecdysozoa</taxon>
        <taxon>Nematoda</taxon>
        <taxon>Chromadorea</taxon>
        <taxon>Rhabditida</taxon>
        <taxon>Rhabditina</taxon>
        <taxon>Diplogasteromorpha</taxon>
        <taxon>Diplogasteroidea</taxon>
        <taxon>Neodiplogasteridae</taxon>
        <taxon>Pristionchus</taxon>
    </lineage>
</organism>
<protein>
    <recommendedName>
        <fullName evidence="4">Glucuronosyltransferase</fullName>
    </recommendedName>
</protein>
<evidence type="ECO:0000313" key="3">
    <source>
        <dbReference type="Proteomes" id="UP001432322"/>
    </source>
</evidence>
<evidence type="ECO:0000313" key="2">
    <source>
        <dbReference type="EMBL" id="GMT14359.1"/>
    </source>
</evidence>
<proteinExistence type="predicted"/>
<feature type="signal peptide" evidence="1">
    <location>
        <begin position="1"/>
        <end position="18"/>
    </location>
</feature>
<comment type="caution">
    <text evidence="2">The sequence shown here is derived from an EMBL/GenBank/DDBJ whole genome shotgun (WGS) entry which is preliminary data.</text>
</comment>
<feature type="non-terminal residue" evidence="2">
    <location>
        <position position="70"/>
    </location>
</feature>
<accession>A0AAV5V4H6</accession>
<dbReference type="EMBL" id="BTSY01000002">
    <property type="protein sequence ID" value="GMT14359.1"/>
    <property type="molecule type" value="Genomic_DNA"/>
</dbReference>
<dbReference type="Proteomes" id="UP001432322">
    <property type="component" value="Unassembled WGS sequence"/>
</dbReference>
<sequence length="70" mass="7905">SMKTSLILFLLLQGTSLAAKIALFVLPLSNSHVIFTLRVAEELAREHEVVIIRPSFNPNSEKLVREFRTV</sequence>
<reference evidence="2" key="1">
    <citation type="submission" date="2023-10" db="EMBL/GenBank/DDBJ databases">
        <title>Genome assembly of Pristionchus species.</title>
        <authorList>
            <person name="Yoshida K."/>
            <person name="Sommer R.J."/>
        </authorList>
    </citation>
    <scope>NUCLEOTIDE SEQUENCE</scope>
    <source>
        <strain evidence="2">RS5133</strain>
    </source>
</reference>
<evidence type="ECO:0008006" key="4">
    <source>
        <dbReference type="Google" id="ProtNLM"/>
    </source>
</evidence>
<name>A0AAV5V4H6_9BILA</name>
<keyword evidence="3" id="KW-1185">Reference proteome</keyword>